<evidence type="ECO:0000313" key="3">
    <source>
        <dbReference type="Proteomes" id="UP000250235"/>
    </source>
</evidence>
<keyword evidence="1" id="KW-0472">Membrane</keyword>
<proteinExistence type="predicted"/>
<keyword evidence="1" id="KW-1133">Transmembrane helix</keyword>
<gene>
    <name evidence="2" type="ORF">F511_11639</name>
</gene>
<dbReference type="Proteomes" id="UP000250235">
    <property type="component" value="Unassembled WGS sequence"/>
</dbReference>
<feature type="transmembrane region" description="Helical" evidence="1">
    <location>
        <begin position="225"/>
        <end position="248"/>
    </location>
</feature>
<accession>A0A2Z7AK04</accession>
<name>A0A2Z7AK04_9LAMI</name>
<dbReference type="EMBL" id="KV014454">
    <property type="protein sequence ID" value="KZV22111.1"/>
    <property type="molecule type" value="Genomic_DNA"/>
</dbReference>
<evidence type="ECO:0000313" key="2">
    <source>
        <dbReference type="EMBL" id="KZV22111.1"/>
    </source>
</evidence>
<dbReference type="AlphaFoldDB" id="A0A2Z7AK04"/>
<keyword evidence="1" id="KW-0812">Transmembrane</keyword>
<protein>
    <submittedName>
        <fullName evidence="2">Uncharacterized protein</fullName>
    </submittedName>
</protein>
<evidence type="ECO:0000256" key="1">
    <source>
        <dbReference type="SAM" id="Phobius"/>
    </source>
</evidence>
<keyword evidence="3" id="KW-1185">Reference proteome</keyword>
<sequence length="251" mass="28596">MLSKRKLVWSRLELGDSKESELVSAWNSSGLVFVERSELDGWVAYIVVASYSGYAKLDIRSECRSDVARADSVRADLLARDLVERRRLCDVSLDASWMIAGDLYMEDVDRAIAVLLQHLENISSRELDIPARLRTQATVRRNLFPPILAVDDVTWSKIGSVEFLFPRRFFLHLFRRLWWTRKVNANELQCVISSCSDRLGFLSDSAFDVFVVGSMLLFASDLLRVILQAVLMLTRMTCCYALVLAVCCENL</sequence>
<organism evidence="2 3">
    <name type="scientific">Dorcoceras hygrometricum</name>
    <dbReference type="NCBI Taxonomy" id="472368"/>
    <lineage>
        <taxon>Eukaryota</taxon>
        <taxon>Viridiplantae</taxon>
        <taxon>Streptophyta</taxon>
        <taxon>Embryophyta</taxon>
        <taxon>Tracheophyta</taxon>
        <taxon>Spermatophyta</taxon>
        <taxon>Magnoliopsida</taxon>
        <taxon>eudicotyledons</taxon>
        <taxon>Gunneridae</taxon>
        <taxon>Pentapetalae</taxon>
        <taxon>asterids</taxon>
        <taxon>lamiids</taxon>
        <taxon>Lamiales</taxon>
        <taxon>Gesneriaceae</taxon>
        <taxon>Didymocarpoideae</taxon>
        <taxon>Trichosporeae</taxon>
        <taxon>Loxocarpinae</taxon>
        <taxon>Dorcoceras</taxon>
    </lineage>
</organism>
<reference evidence="2 3" key="1">
    <citation type="journal article" date="2015" name="Proc. Natl. Acad. Sci. U.S.A.">
        <title>The resurrection genome of Boea hygrometrica: A blueprint for survival of dehydration.</title>
        <authorList>
            <person name="Xiao L."/>
            <person name="Yang G."/>
            <person name="Zhang L."/>
            <person name="Yang X."/>
            <person name="Zhao S."/>
            <person name="Ji Z."/>
            <person name="Zhou Q."/>
            <person name="Hu M."/>
            <person name="Wang Y."/>
            <person name="Chen M."/>
            <person name="Xu Y."/>
            <person name="Jin H."/>
            <person name="Xiao X."/>
            <person name="Hu G."/>
            <person name="Bao F."/>
            <person name="Hu Y."/>
            <person name="Wan P."/>
            <person name="Li L."/>
            <person name="Deng X."/>
            <person name="Kuang T."/>
            <person name="Xiang C."/>
            <person name="Zhu J.K."/>
            <person name="Oliver M.J."/>
            <person name="He Y."/>
        </authorList>
    </citation>
    <scope>NUCLEOTIDE SEQUENCE [LARGE SCALE GENOMIC DNA]</scope>
    <source>
        <strain evidence="3">cv. XS01</strain>
    </source>
</reference>